<sequence>MMMEMNRNGDDLDSDAPLPTKGKARTTAVTTKKKAAPTKKATSAVEIDSDDEEDDDEEDEEPAKPVKRTNRAAVLRRVFCTSEKPNDHILMLELFLGAKSSNDDAKGTGKEGDTRSQGQAVDFKFRAFPVSSGPNVNTRCCRPRKG</sequence>
<feature type="compositionally biased region" description="Basic and acidic residues" evidence="1">
    <location>
        <begin position="101"/>
        <end position="114"/>
    </location>
</feature>
<keyword evidence="3" id="KW-1185">Reference proteome</keyword>
<organism evidence="2 3">
    <name type="scientific">Heterobasidion irregulare (strain TC 32-1)</name>
    <dbReference type="NCBI Taxonomy" id="747525"/>
    <lineage>
        <taxon>Eukaryota</taxon>
        <taxon>Fungi</taxon>
        <taxon>Dikarya</taxon>
        <taxon>Basidiomycota</taxon>
        <taxon>Agaricomycotina</taxon>
        <taxon>Agaricomycetes</taxon>
        <taxon>Russulales</taxon>
        <taxon>Bondarzewiaceae</taxon>
        <taxon>Heterobasidion</taxon>
        <taxon>Heterobasidion annosum species complex</taxon>
    </lineage>
</organism>
<dbReference type="RefSeq" id="XP_009550780.1">
    <property type="nucleotide sequence ID" value="XM_009552485.1"/>
</dbReference>
<dbReference type="HOGENOM" id="CLU_1777707_0_0_1"/>
<gene>
    <name evidence="2" type="ORF">HETIRDRAFT_109312</name>
</gene>
<dbReference type="KEGG" id="hir:HETIRDRAFT_109312"/>
<feature type="compositionally biased region" description="Acidic residues" evidence="1">
    <location>
        <begin position="47"/>
        <end position="61"/>
    </location>
</feature>
<dbReference type="EMBL" id="KI925463">
    <property type="protein sequence ID" value="ETW77245.1"/>
    <property type="molecule type" value="Genomic_DNA"/>
</dbReference>
<dbReference type="AlphaFoldDB" id="W4JVZ6"/>
<proteinExistence type="predicted"/>
<evidence type="ECO:0000313" key="2">
    <source>
        <dbReference type="EMBL" id="ETW77245.1"/>
    </source>
</evidence>
<evidence type="ECO:0000313" key="3">
    <source>
        <dbReference type="Proteomes" id="UP000030671"/>
    </source>
</evidence>
<protein>
    <submittedName>
        <fullName evidence="2">Uncharacterized protein</fullName>
    </submittedName>
</protein>
<dbReference type="InParanoid" id="W4JVZ6"/>
<feature type="region of interest" description="Disordered" evidence="1">
    <location>
        <begin position="1"/>
        <end position="69"/>
    </location>
</feature>
<evidence type="ECO:0000256" key="1">
    <source>
        <dbReference type="SAM" id="MobiDB-lite"/>
    </source>
</evidence>
<accession>W4JVZ6</accession>
<feature type="region of interest" description="Disordered" evidence="1">
    <location>
        <begin position="100"/>
        <end position="119"/>
    </location>
</feature>
<name>W4JVZ6_HETIT</name>
<dbReference type="GeneID" id="20666429"/>
<reference evidence="2 3" key="1">
    <citation type="journal article" date="2012" name="New Phytol.">
        <title>Insight into trade-off between wood decay and parasitism from the genome of a fungal forest pathogen.</title>
        <authorList>
            <person name="Olson A."/>
            <person name="Aerts A."/>
            <person name="Asiegbu F."/>
            <person name="Belbahri L."/>
            <person name="Bouzid O."/>
            <person name="Broberg A."/>
            <person name="Canback B."/>
            <person name="Coutinho P.M."/>
            <person name="Cullen D."/>
            <person name="Dalman K."/>
            <person name="Deflorio G."/>
            <person name="van Diepen L.T."/>
            <person name="Dunand C."/>
            <person name="Duplessis S."/>
            <person name="Durling M."/>
            <person name="Gonthier P."/>
            <person name="Grimwood J."/>
            <person name="Fossdal C.G."/>
            <person name="Hansson D."/>
            <person name="Henrissat B."/>
            <person name="Hietala A."/>
            <person name="Himmelstrand K."/>
            <person name="Hoffmeister D."/>
            <person name="Hogberg N."/>
            <person name="James T.Y."/>
            <person name="Karlsson M."/>
            <person name="Kohler A."/>
            <person name="Kues U."/>
            <person name="Lee Y.H."/>
            <person name="Lin Y.C."/>
            <person name="Lind M."/>
            <person name="Lindquist E."/>
            <person name="Lombard V."/>
            <person name="Lucas S."/>
            <person name="Lunden K."/>
            <person name="Morin E."/>
            <person name="Murat C."/>
            <person name="Park J."/>
            <person name="Raffaello T."/>
            <person name="Rouze P."/>
            <person name="Salamov A."/>
            <person name="Schmutz J."/>
            <person name="Solheim H."/>
            <person name="Stahlberg J."/>
            <person name="Velez H."/>
            <person name="de Vries R.P."/>
            <person name="Wiebenga A."/>
            <person name="Woodward S."/>
            <person name="Yakovlev I."/>
            <person name="Garbelotto M."/>
            <person name="Martin F."/>
            <person name="Grigoriev I.V."/>
            <person name="Stenlid J."/>
        </authorList>
    </citation>
    <scope>NUCLEOTIDE SEQUENCE [LARGE SCALE GENOMIC DNA]</scope>
    <source>
        <strain evidence="2 3">TC 32-1</strain>
    </source>
</reference>
<dbReference type="Proteomes" id="UP000030671">
    <property type="component" value="Unassembled WGS sequence"/>
</dbReference>